<keyword evidence="5" id="KW-0378">Hydrolase</keyword>
<dbReference type="InterPro" id="IPR017853">
    <property type="entry name" value="GH"/>
</dbReference>
<dbReference type="FunFam" id="3.90.400.10:FF:000001">
    <property type="entry name" value="Maltase A3, isoform A"/>
    <property type="match status" value="1"/>
</dbReference>
<dbReference type="GO" id="GO:0005975">
    <property type="term" value="P:carbohydrate metabolic process"/>
    <property type="evidence" value="ECO:0007669"/>
    <property type="project" value="InterPro"/>
</dbReference>
<evidence type="ECO:0000256" key="6">
    <source>
        <dbReference type="SAM" id="SignalP"/>
    </source>
</evidence>
<evidence type="ECO:0000259" key="7">
    <source>
        <dbReference type="SMART" id="SM00642"/>
    </source>
</evidence>
<dbReference type="AlphaFoldDB" id="A0A9N9SU77"/>
<keyword evidence="6" id="KW-0732">Signal</keyword>
<evidence type="ECO:0000256" key="3">
    <source>
        <dbReference type="ARBA" id="ARBA00012741"/>
    </source>
</evidence>
<dbReference type="EC" id="3.2.1.20" evidence="3"/>
<protein>
    <recommendedName>
        <fullName evidence="3">alpha-glucosidase</fullName>
        <ecNumber evidence="3">3.2.1.20</ecNumber>
    </recommendedName>
</protein>
<evidence type="ECO:0000256" key="4">
    <source>
        <dbReference type="ARBA" id="ARBA00023180"/>
    </source>
</evidence>
<comment type="catalytic activity">
    <reaction evidence="1">
        <text>Hydrolysis of terminal, non-reducing (1-&gt;4)-linked alpha-D-glucose residues with release of alpha-D-glucose.</text>
        <dbReference type="EC" id="3.2.1.20"/>
    </reaction>
</comment>
<evidence type="ECO:0000256" key="5">
    <source>
        <dbReference type="ARBA" id="ARBA00023295"/>
    </source>
</evidence>
<keyword evidence="5" id="KW-0326">Glycosidase</keyword>
<keyword evidence="9" id="KW-1185">Reference proteome</keyword>
<dbReference type="OrthoDB" id="1740265at2759"/>
<reference evidence="8" key="1">
    <citation type="submission" date="2022-01" db="EMBL/GenBank/DDBJ databases">
        <authorList>
            <person name="King R."/>
        </authorList>
    </citation>
    <scope>NUCLEOTIDE SEQUENCE</scope>
</reference>
<dbReference type="SMART" id="SM00642">
    <property type="entry name" value="Aamy"/>
    <property type="match status" value="1"/>
</dbReference>
<comment type="similarity">
    <text evidence="2">Belongs to the glycosyl hydrolase 13 family.</text>
</comment>
<dbReference type="Proteomes" id="UP001153709">
    <property type="component" value="Chromosome 3"/>
</dbReference>
<dbReference type="Gene3D" id="3.20.20.80">
    <property type="entry name" value="Glycosidases"/>
    <property type="match status" value="1"/>
</dbReference>
<dbReference type="InterPro" id="IPR006047">
    <property type="entry name" value="GH13_cat_dom"/>
</dbReference>
<proteinExistence type="inferred from homology"/>
<sequence>MFKCIIYLSAILVVTVVCSENDEDWWKTATFYQIYPKSFKDSDGDGIGDLKGIIEKLDYLQDLGVTGVWLSPIYKSPLVDEGYDISDFRDINPLFGDLETFVKLVNEIHTRGLKIVLDYVPNHTSDQHDWFKKSENGEEGYKDYFVWVDGKNGDKTEPPNNWLSVFKYSAWEWSDKRKQFYLHQFFKQQPDLNFYSDQVRKEMKDILNYWLEEYGVDGIRIDSVPYLVEDNTWPDEPRSFDPNASENEYEYLDHIYSRNQNESFNIIYDWRNTKSTYKNKRVCMTEAVVDLKHIIPYYGTSDGSKLGAHFSFNFILLVLNTTSTASDLSNLINLWMDSLPKIYTSNWVLGNHDQHRIATKVGTEKVDGLNMLMAFLPGIQVTYNGEEIGMENGDVDCETQGLDHAENCTDYYRISRDFQRTPFQWDSSEFAGFTDGNKTWLPVSDKKAGCNVADQLNDERSHLNIYKKLQRLRPQWRQSEHEIKTLDDSNNIIQAVRYNKDGSNEVQFVFNFGSEPLEGIDLNRGKVLRSSYKQW</sequence>
<evidence type="ECO:0000256" key="1">
    <source>
        <dbReference type="ARBA" id="ARBA00001657"/>
    </source>
</evidence>
<dbReference type="PANTHER" id="PTHR10357">
    <property type="entry name" value="ALPHA-AMYLASE FAMILY MEMBER"/>
    <property type="match status" value="1"/>
</dbReference>
<organism evidence="8 9">
    <name type="scientific">Diabrotica balteata</name>
    <name type="common">Banded cucumber beetle</name>
    <dbReference type="NCBI Taxonomy" id="107213"/>
    <lineage>
        <taxon>Eukaryota</taxon>
        <taxon>Metazoa</taxon>
        <taxon>Ecdysozoa</taxon>
        <taxon>Arthropoda</taxon>
        <taxon>Hexapoda</taxon>
        <taxon>Insecta</taxon>
        <taxon>Pterygota</taxon>
        <taxon>Neoptera</taxon>
        <taxon>Endopterygota</taxon>
        <taxon>Coleoptera</taxon>
        <taxon>Polyphaga</taxon>
        <taxon>Cucujiformia</taxon>
        <taxon>Chrysomeloidea</taxon>
        <taxon>Chrysomelidae</taxon>
        <taxon>Galerucinae</taxon>
        <taxon>Diabroticina</taxon>
        <taxon>Diabroticites</taxon>
        <taxon>Diabrotica</taxon>
    </lineage>
</organism>
<dbReference type="PANTHER" id="PTHR10357:SF179">
    <property type="entry name" value="NEUTRAL AND BASIC AMINO ACID TRANSPORT PROTEIN RBAT"/>
    <property type="match status" value="1"/>
</dbReference>
<name>A0A9N9SU77_DIABA</name>
<dbReference type="GO" id="GO:0004558">
    <property type="term" value="F:alpha-1,4-glucosidase activity"/>
    <property type="evidence" value="ECO:0007669"/>
    <property type="project" value="UniProtKB-EC"/>
</dbReference>
<dbReference type="InterPro" id="IPR045857">
    <property type="entry name" value="O16G_dom_2"/>
</dbReference>
<accession>A0A9N9SU77</accession>
<gene>
    <name evidence="8" type="ORF">DIABBA_LOCUS5730</name>
</gene>
<dbReference type="EMBL" id="OU898278">
    <property type="protein sequence ID" value="CAG9832206.1"/>
    <property type="molecule type" value="Genomic_DNA"/>
</dbReference>
<feature type="signal peptide" evidence="6">
    <location>
        <begin position="1"/>
        <end position="19"/>
    </location>
</feature>
<dbReference type="Pfam" id="PF00128">
    <property type="entry name" value="Alpha-amylase"/>
    <property type="match status" value="1"/>
</dbReference>
<dbReference type="SUPFAM" id="SSF51445">
    <property type="entry name" value="(Trans)glycosidases"/>
    <property type="match status" value="1"/>
</dbReference>
<evidence type="ECO:0000313" key="9">
    <source>
        <dbReference type="Proteomes" id="UP001153709"/>
    </source>
</evidence>
<evidence type="ECO:0000256" key="2">
    <source>
        <dbReference type="ARBA" id="ARBA00008061"/>
    </source>
</evidence>
<evidence type="ECO:0000313" key="8">
    <source>
        <dbReference type="EMBL" id="CAG9832206.1"/>
    </source>
</evidence>
<dbReference type="Gene3D" id="3.90.400.10">
    <property type="entry name" value="Oligo-1,6-glucosidase, Domain 2"/>
    <property type="match status" value="1"/>
</dbReference>
<feature type="domain" description="Glycosyl hydrolase family 13 catalytic" evidence="7">
    <location>
        <begin position="33"/>
        <end position="420"/>
    </location>
</feature>
<feature type="chain" id="PRO_5040434452" description="alpha-glucosidase" evidence="6">
    <location>
        <begin position="20"/>
        <end position="535"/>
    </location>
</feature>
<keyword evidence="4" id="KW-0325">Glycoprotein</keyword>